<gene>
    <name evidence="3" type="ORF">PVK06_038679</name>
</gene>
<dbReference type="EMBL" id="JARKNE010000011">
    <property type="protein sequence ID" value="KAK5784159.1"/>
    <property type="molecule type" value="Genomic_DNA"/>
</dbReference>
<dbReference type="InterPro" id="IPR025836">
    <property type="entry name" value="Zn_knuckle_CX2CX4HX4C"/>
</dbReference>
<reference evidence="3 4" key="1">
    <citation type="submission" date="2023-03" db="EMBL/GenBank/DDBJ databases">
        <title>WGS of Gossypium arboreum.</title>
        <authorList>
            <person name="Yu D."/>
        </authorList>
    </citation>
    <scope>NUCLEOTIDE SEQUENCE [LARGE SCALE GENOMIC DNA]</scope>
    <source>
        <tissue evidence="3">Leaf</tissue>
    </source>
</reference>
<feature type="domain" description="DUF4283" evidence="1">
    <location>
        <begin position="38"/>
        <end position="117"/>
    </location>
</feature>
<protein>
    <recommendedName>
        <fullName evidence="5">DUF4283 domain-containing protein</fullName>
    </recommendedName>
</protein>
<dbReference type="Pfam" id="PF14111">
    <property type="entry name" value="DUF4283"/>
    <property type="match status" value="1"/>
</dbReference>
<organism evidence="3 4">
    <name type="scientific">Gossypium arboreum</name>
    <name type="common">Tree cotton</name>
    <name type="synonym">Gossypium nanking</name>
    <dbReference type="NCBI Taxonomy" id="29729"/>
    <lineage>
        <taxon>Eukaryota</taxon>
        <taxon>Viridiplantae</taxon>
        <taxon>Streptophyta</taxon>
        <taxon>Embryophyta</taxon>
        <taxon>Tracheophyta</taxon>
        <taxon>Spermatophyta</taxon>
        <taxon>Magnoliopsida</taxon>
        <taxon>eudicotyledons</taxon>
        <taxon>Gunneridae</taxon>
        <taxon>Pentapetalae</taxon>
        <taxon>rosids</taxon>
        <taxon>malvids</taxon>
        <taxon>Malvales</taxon>
        <taxon>Malvaceae</taxon>
        <taxon>Malvoideae</taxon>
        <taxon>Gossypium</taxon>
    </lineage>
</organism>
<keyword evidence="4" id="KW-1185">Reference proteome</keyword>
<evidence type="ECO:0000259" key="1">
    <source>
        <dbReference type="Pfam" id="PF14111"/>
    </source>
</evidence>
<dbReference type="Proteomes" id="UP001358586">
    <property type="component" value="Chromosome 11"/>
</dbReference>
<sequence length="236" mass="26970">MGDSNMVDDGLANLNIMDDEEEPLVVVGANIATGQLYDLCLVGRVLKDNVVNFPSVKNTPTDLWHPLRGVAISELEGKRILFKFYSEVDLNRVMDGMPWFFNRHLIIFHRLIEGEDPITVSLWETVFWVQIHNLPVGVVTEGMTRQFGDFIGKFLEYDTSMVLRGVSRFMRIKVLLDTRSPLKRKKLIDIGQSKSSYVSFQYERLSLFCFLCGRLGHGKSFCQVRLTLGNQQVEFG</sequence>
<evidence type="ECO:0000259" key="2">
    <source>
        <dbReference type="Pfam" id="PF14392"/>
    </source>
</evidence>
<feature type="domain" description="Zinc knuckle CX2CX4HX4C" evidence="2">
    <location>
        <begin position="176"/>
        <end position="223"/>
    </location>
</feature>
<evidence type="ECO:0000313" key="3">
    <source>
        <dbReference type="EMBL" id="KAK5784159.1"/>
    </source>
</evidence>
<dbReference type="Pfam" id="PF14392">
    <property type="entry name" value="zf-CCHC_4"/>
    <property type="match status" value="1"/>
</dbReference>
<dbReference type="PANTHER" id="PTHR31286:SF153">
    <property type="entry name" value="DUF4283 DOMAIN PROTEIN"/>
    <property type="match status" value="1"/>
</dbReference>
<dbReference type="InterPro" id="IPR040256">
    <property type="entry name" value="At4g02000-like"/>
</dbReference>
<dbReference type="InterPro" id="IPR025558">
    <property type="entry name" value="DUF4283"/>
</dbReference>
<proteinExistence type="predicted"/>
<dbReference type="PANTHER" id="PTHR31286">
    <property type="entry name" value="GLYCINE-RICH CELL WALL STRUCTURAL PROTEIN 1.8-LIKE"/>
    <property type="match status" value="1"/>
</dbReference>
<evidence type="ECO:0008006" key="5">
    <source>
        <dbReference type="Google" id="ProtNLM"/>
    </source>
</evidence>
<evidence type="ECO:0000313" key="4">
    <source>
        <dbReference type="Proteomes" id="UP001358586"/>
    </source>
</evidence>
<accession>A0ABR0N0U0</accession>
<name>A0ABR0N0U0_GOSAR</name>
<comment type="caution">
    <text evidence="3">The sequence shown here is derived from an EMBL/GenBank/DDBJ whole genome shotgun (WGS) entry which is preliminary data.</text>
</comment>